<protein>
    <recommendedName>
        <fullName evidence="2">DUF6534 domain-containing protein</fullName>
    </recommendedName>
</protein>
<dbReference type="Pfam" id="PF20152">
    <property type="entry name" value="DUF6534"/>
    <property type="match status" value="1"/>
</dbReference>
<comment type="caution">
    <text evidence="3">The sequence shown here is derived from an EMBL/GenBank/DDBJ whole genome shotgun (WGS) entry which is preliminary data.</text>
</comment>
<keyword evidence="1" id="KW-1133">Transmembrane helix</keyword>
<name>A0A9P6DJ66_PLEER</name>
<feature type="domain" description="DUF6534" evidence="2">
    <location>
        <begin position="165"/>
        <end position="235"/>
    </location>
</feature>
<dbReference type="OrthoDB" id="2535105at2759"/>
<feature type="transmembrane region" description="Helical" evidence="1">
    <location>
        <begin position="6"/>
        <end position="25"/>
    </location>
</feature>
<dbReference type="EMBL" id="MU154535">
    <property type="protein sequence ID" value="KAF9498910.1"/>
    <property type="molecule type" value="Genomic_DNA"/>
</dbReference>
<gene>
    <name evidence="3" type="ORF">BDN71DRAFT_313964</name>
</gene>
<sequence>MADVGRTLGLVEIGISVSLFLFGVSTIQVQTYRSRFPDDSLRLKTFVYFVWLMSLGHIICTLHYFWTTSLAIIQTHQPDLMLGKPPASVPALFFLTGCIATAVQVYFVERVRRVSEKLFFPVICWSVSLVRFALAVSMSAVVSTTTFHDFEIHWEWLVTANWVTSAFMDTMITVLLFYTLARKRRVAFKGTIKLIDRLILTTIETGLMTSLLTLTAGLCFQFIDRSFAWLGLYLCVARG</sequence>
<dbReference type="PANTHER" id="PTHR40465:SF1">
    <property type="entry name" value="DUF6534 DOMAIN-CONTAINING PROTEIN"/>
    <property type="match status" value="1"/>
</dbReference>
<feature type="transmembrane region" description="Helical" evidence="1">
    <location>
        <begin position="119"/>
        <end position="142"/>
    </location>
</feature>
<dbReference type="Proteomes" id="UP000807025">
    <property type="component" value="Unassembled WGS sequence"/>
</dbReference>
<dbReference type="InterPro" id="IPR045339">
    <property type="entry name" value="DUF6534"/>
</dbReference>
<keyword evidence="1" id="KW-0812">Transmembrane</keyword>
<keyword evidence="1" id="KW-0472">Membrane</keyword>
<dbReference type="AlphaFoldDB" id="A0A9P6DJ66"/>
<evidence type="ECO:0000256" key="1">
    <source>
        <dbReference type="SAM" id="Phobius"/>
    </source>
</evidence>
<keyword evidence="4" id="KW-1185">Reference proteome</keyword>
<organism evidence="3 4">
    <name type="scientific">Pleurotus eryngii</name>
    <name type="common">Boletus of the steppes</name>
    <dbReference type="NCBI Taxonomy" id="5323"/>
    <lineage>
        <taxon>Eukaryota</taxon>
        <taxon>Fungi</taxon>
        <taxon>Dikarya</taxon>
        <taxon>Basidiomycota</taxon>
        <taxon>Agaricomycotina</taxon>
        <taxon>Agaricomycetes</taxon>
        <taxon>Agaricomycetidae</taxon>
        <taxon>Agaricales</taxon>
        <taxon>Pleurotineae</taxon>
        <taxon>Pleurotaceae</taxon>
        <taxon>Pleurotus</taxon>
    </lineage>
</organism>
<proteinExistence type="predicted"/>
<feature type="transmembrane region" description="Helical" evidence="1">
    <location>
        <begin position="202"/>
        <end position="223"/>
    </location>
</feature>
<evidence type="ECO:0000313" key="4">
    <source>
        <dbReference type="Proteomes" id="UP000807025"/>
    </source>
</evidence>
<accession>A0A9P6DJ66</accession>
<feature type="transmembrane region" description="Helical" evidence="1">
    <location>
        <begin position="87"/>
        <end position="107"/>
    </location>
</feature>
<dbReference type="PANTHER" id="PTHR40465">
    <property type="entry name" value="CHROMOSOME 1, WHOLE GENOME SHOTGUN SEQUENCE"/>
    <property type="match status" value="1"/>
</dbReference>
<feature type="transmembrane region" description="Helical" evidence="1">
    <location>
        <begin position="162"/>
        <end position="181"/>
    </location>
</feature>
<evidence type="ECO:0000313" key="3">
    <source>
        <dbReference type="EMBL" id="KAF9498910.1"/>
    </source>
</evidence>
<reference evidence="3" key="1">
    <citation type="submission" date="2020-11" db="EMBL/GenBank/DDBJ databases">
        <authorList>
            <consortium name="DOE Joint Genome Institute"/>
            <person name="Ahrendt S."/>
            <person name="Riley R."/>
            <person name="Andreopoulos W."/>
            <person name="Labutti K."/>
            <person name="Pangilinan J."/>
            <person name="Ruiz-Duenas F.J."/>
            <person name="Barrasa J.M."/>
            <person name="Sanchez-Garcia M."/>
            <person name="Camarero S."/>
            <person name="Miyauchi S."/>
            <person name="Serrano A."/>
            <person name="Linde D."/>
            <person name="Babiker R."/>
            <person name="Drula E."/>
            <person name="Ayuso-Fernandez I."/>
            <person name="Pacheco R."/>
            <person name="Padilla G."/>
            <person name="Ferreira P."/>
            <person name="Barriuso J."/>
            <person name="Kellner H."/>
            <person name="Castanera R."/>
            <person name="Alfaro M."/>
            <person name="Ramirez L."/>
            <person name="Pisabarro A.G."/>
            <person name="Kuo A."/>
            <person name="Tritt A."/>
            <person name="Lipzen A."/>
            <person name="He G."/>
            <person name="Yan M."/>
            <person name="Ng V."/>
            <person name="Cullen D."/>
            <person name="Martin F."/>
            <person name="Rosso M.-N."/>
            <person name="Henrissat B."/>
            <person name="Hibbett D."/>
            <person name="Martinez A.T."/>
            <person name="Grigoriev I.V."/>
        </authorList>
    </citation>
    <scope>NUCLEOTIDE SEQUENCE</scope>
    <source>
        <strain evidence="3">ATCC 90797</strain>
    </source>
</reference>
<feature type="transmembrane region" description="Helical" evidence="1">
    <location>
        <begin position="46"/>
        <end position="67"/>
    </location>
</feature>
<evidence type="ECO:0000259" key="2">
    <source>
        <dbReference type="Pfam" id="PF20152"/>
    </source>
</evidence>